<feature type="compositionally biased region" description="Polar residues" evidence="2">
    <location>
        <begin position="137"/>
        <end position="159"/>
    </location>
</feature>
<dbReference type="OrthoDB" id="1711136at2759"/>
<feature type="compositionally biased region" description="Polar residues" evidence="2">
    <location>
        <begin position="232"/>
        <end position="249"/>
    </location>
</feature>
<dbReference type="InterPro" id="IPR013083">
    <property type="entry name" value="Znf_RING/FYVE/PHD"/>
</dbReference>
<dbReference type="SMART" id="SM00184">
    <property type="entry name" value="RING"/>
    <property type="match status" value="1"/>
</dbReference>
<dbReference type="GO" id="GO:0008270">
    <property type="term" value="F:zinc ion binding"/>
    <property type="evidence" value="ECO:0007669"/>
    <property type="project" value="UniProtKB-KW"/>
</dbReference>
<feature type="domain" description="RING-type" evidence="3">
    <location>
        <begin position="451"/>
        <end position="506"/>
    </location>
</feature>
<reference evidence="4 5" key="1">
    <citation type="submission" date="2015-01" db="EMBL/GenBank/DDBJ databases">
        <title>The Genome Sequence of Exophiala xenobiotica CBS118157.</title>
        <authorList>
            <consortium name="The Broad Institute Genomics Platform"/>
            <person name="Cuomo C."/>
            <person name="de Hoog S."/>
            <person name="Gorbushina A."/>
            <person name="Stielow B."/>
            <person name="Teixiera M."/>
            <person name="Abouelleil A."/>
            <person name="Chapman S.B."/>
            <person name="Priest M."/>
            <person name="Young S.K."/>
            <person name="Wortman J."/>
            <person name="Nusbaum C."/>
            <person name="Birren B."/>
        </authorList>
    </citation>
    <scope>NUCLEOTIDE SEQUENCE [LARGE SCALE GENOMIC DNA]</scope>
    <source>
        <strain evidence="4 5">CBS 118157</strain>
    </source>
</reference>
<dbReference type="Gene3D" id="3.30.40.10">
    <property type="entry name" value="Zinc/RING finger domain, C3HC4 (zinc finger)"/>
    <property type="match status" value="1"/>
</dbReference>
<dbReference type="HOGENOM" id="CLU_048758_0_0_1"/>
<keyword evidence="1" id="KW-0863">Zinc-finger</keyword>
<keyword evidence="5" id="KW-1185">Reference proteome</keyword>
<evidence type="ECO:0000256" key="2">
    <source>
        <dbReference type="SAM" id="MobiDB-lite"/>
    </source>
</evidence>
<dbReference type="Proteomes" id="UP000054342">
    <property type="component" value="Unassembled WGS sequence"/>
</dbReference>
<feature type="compositionally biased region" description="Polar residues" evidence="2">
    <location>
        <begin position="391"/>
        <end position="405"/>
    </location>
</feature>
<dbReference type="InterPro" id="IPR001841">
    <property type="entry name" value="Znf_RING"/>
</dbReference>
<dbReference type="PROSITE" id="PS50089">
    <property type="entry name" value="ZF_RING_2"/>
    <property type="match status" value="1"/>
</dbReference>
<sequence length="519" mass="57713">MTSICRHKQRIGCALTALPGCCSCADKRPLATAYPVYIDGQGMKLQGKRWQRYCWKCRDYWNLLSESNSDPSFSNTPETGNAHVCLQHGSSHGVNMPYYRNSRYVAAHNSGGTGSSPASGFSSTSEDVSIGNPDGNLQTTHFSPNSAGVSINHPSSPNHSLPAREPPTWAFGHVPPHARNTLQGTIPDGPAHSAPTHPAQRRSLSAHLNPLSQTTDGINSSQIVIANDPRLTITTPRPINDTSRQQPSNPRGRRPIPNPFGTREEIESENYQSPITALFGRAWNRYRDVQEANQSRRISQDSVPGTAPPQHDEAASRMMRERDYMIQLELAMREVGPLNALDPQWRPPPTNPAGTNLYTGQQFDAGPSTPVNQSWRPTTFNRAATYQNIGQQLNAGPSNPRSYQWQPLPINPAGTNQNAGQQPDPDPINPIDLQKRPPPITPDDMNVNVACKICCEQKIDTLFEPCMHLAVCHWCSDVLRTRARHFRNTRVGPPRPEEIWTCPICRREVTRWRRVYLAC</sequence>
<evidence type="ECO:0000313" key="4">
    <source>
        <dbReference type="EMBL" id="KIW51661.1"/>
    </source>
</evidence>
<evidence type="ECO:0000256" key="1">
    <source>
        <dbReference type="PROSITE-ProRule" id="PRU00175"/>
    </source>
</evidence>
<feature type="region of interest" description="Disordered" evidence="2">
    <location>
        <begin position="110"/>
        <end position="129"/>
    </location>
</feature>
<feature type="region of interest" description="Disordered" evidence="2">
    <location>
        <begin position="291"/>
        <end position="316"/>
    </location>
</feature>
<organism evidence="4 5">
    <name type="scientific">Exophiala xenobiotica</name>
    <dbReference type="NCBI Taxonomy" id="348802"/>
    <lineage>
        <taxon>Eukaryota</taxon>
        <taxon>Fungi</taxon>
        <taxon>Dikarya</taxon>
        <taxon>Ascomycota</taxon>
        <taxon>Pezizomycotina</taxon>
        <taxon>Eurotiomycetes</taxon>
        <taxon>Chaetothyriomycetidae</taxon>
        <taxon>Chaetothyriales</taxon>
        <taxon>Herpotrichiellaceae</taxon>
        <taxon>Exophiala</taxon>
    </lineage>
</organism>
<keyword evidence="1" id="KW-0479">Metal-binding</keyword>
<keyword evidence="1" id="KW-0862">Zinc</keyword>
<dbReference type="EMBL" id="KN847322">
    <property type="protein sequence ID" value="KIW51661.1"/>
    <property type="molecule type" value="Genomic_DNA"/>
</dbReference>
<dbReference type="GeneID" id="25332268"/>
<feature type="region of interest" description="Disordered" evidence="2">
    <location>
        <begin position="229"/>
        <end position="264"/>
    </location>
</feature>
<name>A0A0D2BHC9_9EURO</name>
<feature type="compositionally biased region" description="Low complexity" evidence="2">
    <location>
        <begin position="115"/>
        <end position="125"/>
    </location>
</feature>
<gene>
    <name evidence="4" type="ORF">PV05_10360</name>
</gene>
<feature type="compositionally biased region" description="Polar residues" evidence="2">
    <location>
        <begin position="291"/>
        <end position="303"/>
    </location>
</feature>
<evidence type="ECO:0000313" key="5">
    <source>
        <dbReference type="Proteomes" id="UP000054342"/>
    </source>
</evidence>
<evidence type="ECO:0000259" key="3">
    <source>
        <dbReference type="PROSITE" id="PS50089"/>
    </source>
</evidence>
<accession>A0A0D2BHC9</accession>
<protein>
    <recommendedName>
        <fullName evidence="3">RING-type domain-containing protein</fullName>
    </recommendedName>
</protein>
<feature type="region of interest" description="Disordered" evidence="2">
    <location>
        <begin position="137"/>
        <end position="202"/>
    </location>
</feature>
<dbReference type="AlphaFoldDB" id="A0A0D2BHC9"/>
<dbReference type="RefSeq" id="XP_013312245.1">
    <property type="nucleotide sequence ID" value="XM_013456791.1"/>
</dbReference>
<proteinExistence type="predicted"/>
<feature type="region of interest" description="Disordered" evidence="2">
    <location>
        <begin position="391"/>
        <end position="441"/>
    </location>
</feature>